<evidence type="ECO:0000313" key="2">
    <source>
        <dbReference type="EMBL" id="MBW3469387.1"/>
    </source>
</evidence>
<dbReference type="RefSeq" id="WP_219292437.1">
    <property type="nucleotide sequence ID" value="NZ_RPHB01000008.1"/>
</dbReference>
<feature type="chain" id="PRO_5037238262" description="Outer membrane protein beta-barrel domain-containing protein" evidence="1">
    <location>
        <begin position="22"/>
        <end position="233"/>
    </location>
</feature>
<comment type="caution">
    <text evidence="2">The sequence shown here is derived from an EMBL/GenBank/DDBJ whole genome shotgun (WGS) entry which is preliminary data.</text>
</comment>
<reference evidence="2 3" key="1">
    <citation type="journal article" date="2020" name="Syst. Appl. Microbiol.">
        <title>Arthrospiribacter ruber gen. nov., sp. nov., a novel bacterium isolated from Arthrospira cultures.</title>
        <authorList>
            <person name="Waleron M."/>
            <person name="Misztak A."/>
            <person name="Waleron M.M."/>
            <person name="Furmaniak M."/>
            <person name="Mrozik A."/>
            <person name="Waleron K."/>
        </authorList>
    </citation>
    <scope>NUCLEOTIDE SEQUENCE [LARGE SCALE GENOMIC DNA]</scope>
    <source>
        <strain evidence="2 3">DPMB0001</strain>
    </source>
</reference>
<gene>
    <name evidence="2" type="ORF">EGN73_16440</name>
</gene>
<dbReference type="AlphaFoldDB" id="A0A951IZR0"/>
<dbReference type="EMBL" id="RPHB01000008">
    <property type="protein sequence ID" value="MBW3469387.1"/>
    <property type="molecule type" value="Genomic_DNA"/>
</dbReference>
<proteinExistence type="predicted"/>
<name>A0A951IZR0_9BACT</name>
<evidence type="ECO:0008006" key="4">
    <source>
        <dbReference type="Google" id="ProtNLM"/>
    </source>
</evidence>
<feature type="signal peptide" evidence="1">
    <location>
        <begin position="1"/>
        <end position="21"/>
    </location>
</feature>
<accession>A0A951IZR0</accession>
<keyword evidence="1" id="KW-0732">Signal</keyword>
<organism evidence="2 3">
    <name type="scientific">Arthrospiribacter ruber</name>
    <dbReference type="NCBI Taxonomy" id="2487934"/>
    <lineage>
        <taxon>Bacteria</taxon>
        <taxon>Pseudomonadati</taxon>
        <taxon>Bacteroidota</taxon>
        <taxon>Cytophagia</taxon>
        <taxon>Cytophagales</taxon>
        <taxon>Cyclobacteriaceae</taxon>
        <taxon>Arthrospiribacter</taxon>
    </lineage>
</organism>
<dbReference type="Proteomes" id="UP000727490">
    <property type="component" value="Unassembled WGS sequence"/>
</dbReference>
<keyword evidence="3" id="KW-1185">Reference proteome</keyword>
<evidence type="ECO:0000256" key="1">
    <source>
        <dbReference type="SAM" id="SignalP"/>
    </source>
</evidence>
<evidence type="ECO:0000313" key="3">
    <source>
        <dbReference type="Proteomes" id="UP000727490"/>
    </source>
</evidence>
<protein>
    <recommendedName>
        <fullName evidence="4">Outer membrane protein beta-barrel domain-containing protein</fullName>
    </recommendedName>
</protein>
<sequence>MKTKLSILLLVFLLSSMGLMAQNFYKERIPKTEVLSIGVGPSFIYADNGGTYRNFNFPWNPAASISYTKRFHPHWGLKATGGVQWIESGNRNPSQRVQDHWNLYGSAFQFNGHAFHADVMPLFYLIPYVNHMNRSWVNLYAGLGLGIMHVERQEAFSLEPDAQFRRANITTGYVPFRAGISFRLGDLSDIALEGTMLFTFSDNLDGNENFNRFGDHLAQAQIVYKRFLAKRKK</sequence>